<evidence type="ECO:0000313" key="3">
    <source>
        <dbReference type="Proteomes" id="UP001324287"/>
    </source>
</evidence>
<name>A0ABZ1AUG3_9ACTN</name>
<dbReference type="Proteomes" id="UP001324287">
    <property type="component" value="Chromosome"/>
</dbReference>
<keyword evidence="3" id="KW-1185">Reference proteome</keyword>
<dbReference type="RefSeq" id="WP_324273569.1">
    <property type="nucleotide sequence ID" value="NZ_CP141261.1"/>
</dbReference>
<evidence type="ECO:0008006" key="4">
    <source>
        <dbReference type="Google" id="ProtNLM"/>
    </source>
</evidence>
<proteinExistence type="predicted"/>
<feature type="compositionally biased region" description="Basic residues" evidence="1">
    <location>
        <begin position="136"/>
        <end position="151"/>
    </location>
</feature>
<evidence type="ECO:0000256" key="1">
    <source>
        <dbReference type="SAM" id="MobiDB-lite"/>
    </source>
</evidence>
<feature type="region of interest" description="Disordered" evidence="1">
    <location>
        <begin position="107"/>
        <end position="151"/>
    </location>
</feature>
<sequence length="151" mass="17122">MLTVPAVVDEVQYEFTSVQTIRGGEAKTIAKWRTDGWELDSRDQGLLRTELTFRRVKPTTFASRARVAFGRLQPKAQLSVVAGAGVLVLCLIGGGVVAGTQAGEALPRWPRPRQMPQLTPSRVRSRPKLLSERRQQPRRRFRRSRLRHPRL</sequence>
<evidence type="ECO:0000313" key="2">
    <source>
        <dbReference type="EMBL" id="WRL62214.1"/>
    </source>
</evidence>
<dbReference type="EMBL" id="CP141261">
    <property type="protein sequence ID" value="WRL62214.1"/>
    <property type="molecule type" value="Genomic_DNA"/>
</dbReference>
<gene>
    <name evidence="2" type="ORF">U6N30_19485</name>
</gene>
<protein>
    <recommendedName>
        <fullName evidence="4">DUF4178 domain-containing protein</fullName>
    </recommendedName>
</protein>
<accession>A0ABZ1AUG3</accession>
<organism evidence="2 3">
    <name type="scientific">Blastococcus brunescens</name>
    <dbReference type="NCBI Taxonomy" id="1564165"/>
    <lineage>
        <taxon>Bacteria</taxon>
        <taxon>Bacillati</taxon>
        <taxon>Actinomycetota</taxon>
        <taxon>Actinomycetes</taxon>
        <taxon>Geodermatophilales</taxon>
        <taxon>Geodermatophilaceae</taxon>
        <taxon>Blastococcus</taxon>
    </lineage>
</organism>
<reference evidence="2 3" key="1">
    <citation type="submission" date="2023-12" db="EMBL/GenBank/DDBJ databases">
        <title>Blastococcus brunescens sp. nov., an actonobacterium isolated from sandstone collected in sahara desert.</title>
        <authorList>
            <person name="Gtari M."/>
            <person name="Ghodhbane F."/>
        </authorList>
    </citation>
    <scope>NUCLEOTIDE SEQUENCE [LARGE SCALE GENOMIC DNA]</scope>
    <source>
        <strain evidence="2 3">BMG 8361</strain>
    </source>
</reference>